<gene>
    <name evidence="3" type="ORF">WKW80_34245</name>
</gene>
<evidence type="ECO:0000313" key="4">
    <source>
        <dbReference type="Proteomes" id="UP001363010"/>
    </source>
</evidence>
<feature type="signal peptide" evidence="1">
    <location>
        <begin position="1"/>
        <end position="36"/>
    </location>
</feature>
<sequence>MSFPRQRAALALCIGLALAGCAAAPPPLLVTLPATAAGPAAAPPAGATARVIALRRLEIPEYLKARRMRFRADDATLAEWPNAYWAERLEVAATEAFGDALRRHLPGWEICESSCSERSAALSLQLQLTRMDYVRNEKRLRADARLSVWSTDRPARLVRTEQRSYTIDGEADTPQAHARAIGQLLDRLAEDTAPSVGAFQPAGSVSR</sequence>
<comment type="caution">
    <text evidence="3">The sequence shown here is derived from an EMBL/GenBank/DDBJ whole genome shotgun (WGS) entry which is preliminary data.</text>
</comment>
<organism evidence="3 4">
    <name type="scientific">Variovorax humicola</name>
    <dbReference type="NCBI Taxonomy" id="1769758"/>
    <lineage>
        <taxon>Bacteria</taxon>
        <taxon>Pseudomonadati</taxon>
        <taxon>Pseudomonadota</taxon>
        <taxon>Betaproteobacteria</taxon>
        <taxon>Burkholderiales</taxon>
        <taxon>Comamonadaceae</taxon>
        <taxon>Variovorax</taxon>
    </lineage>
</organism>
<evidence type="ECO:0000256" key="1">
    <source>
        <dbReference type="SAM" id="SignalP"/>
    </source>
</evidence>
<name>A0ABU8WAQ4_9BURK</name>
<keyword evidence="3" id="KW-0449">Lipoprotein</keyword>
<proteinExistence type="predicted"/>
<reference evidence="3 4" key="1">
    <citation type="submission" date="2024-03" db="EMBL/GenBank/DDBJ databases">
        <title>Novel species of the genus Variovorax.</title>
        <authorList>
            <person name="Liu Q."/>
            <person name="Xin Y.-H."/>
        </authorList>
    </citation>
    <scope>NUCLEOTIDE SEQUENCE [LARGE SCALE GENOMIC DNA]</scope>
    <source>
        <strain evidence="3 4">KACC 18501</strain>
    </source>
</reference>
<feature type="chain" id="PRO_5045294306" evidence="1">
    <location>
        <begin position="37"/>
        <end position="207"/>
    </location>
</feature>
<dbReference type="Gene3D" id="3.40.50.10610">
    <property type="entry name" value="ABC-type transport auxiliary lipoprotein component"/>
    <property type="match status" value="1"/>
</dbReference>
<dbReference type="EMBL" id="JBBKZV010000047">
    <property type="protein sequence ID" value="MEJ8827003.1"/>
    <property type="molecule type" value="Genomic_DNA"/>
</dbReference>
<protein>
    <submittedName>
        <fullName evidence="3">ABC-type transport auxiliary lipoprotein family protein</fullName>
    </submittedName>
</protein>
<evidence type="ECO:0000259" key="2">
    <source>
        <dbReference type="Pfam" id="PF03886"/>
    </source>
</evidence>
<dbReference type="Pfam" id="PF03886">
    <property type="entry name" value="ABC_trans_aux"/>
    <property type="match status" value="1"/>
</dbReference>
<dbReference type="RefSeq" id="WP_340368033.1">
    <property type="nucleotide sequence ID" value="NZ_JBBKZV010000047.1"/>
</dbReference>
<accession>A0ABU8WAQ4</accession>
<dbReference type="SUPFAM" id="SSF159594">
    <property type="entry name" value="XCC0632-like"/>
    <property type="match status" value="1"/>
</dbReference>
<feature type="domain" description="ABC-type transport auxiliary lipoprotein component" evidence="2">
    <location>
        <begin position="36"/>
        <end position="191"/>
    </location>
</feature>
<keyword evidence="4" id="KW-1185">Reference proteome</keyword>
<keyword evidence="1" id="KW-0732">Signal</keyword>
<dbReference type="PROSITE" id="PS51257">
    <property type="entry name" value="PROKAR_LIPOPROTEIN"/>
    <property type="match status" value="1"/>
</dbReference>
<dbReference type="Proteomes" id="UP001363010">
    <property type="component" value="Unassembled WGS sequence"/>
</dbReference>
<dbReference type="InterPro" id="IPR005586">
    <property type="entry name" value="ABC_trans_aux"/>
</dbReference>
<evidence type="ECO:0000313" key="3">
    <source>
        <dbReference type="EMBL" id="MEJ8827003.1"/>
    </source>
</evidence>